<evidence type="ECO:0000313" key="2">
    <source>
        <dbReference type="Proteomes" id="UP000027135"/>
    </source>
</evidence>
<dbReference type="InParanoid" id="A0A067QU46"/>
<organism evidence="1 2">
    <name type="scientific">Zootermopsis nevadensis</name>
    <name type="common">Dampwood termite</name>
    <dbReference type="NCBI Taxonomy" id="136037"/>
    <lineage>
        <taxon>Eukaryota</taxon>
        <taxon>Metazoa</taxon>
        <taxon>Ecdysozoa</taxon>
        <taxon>Arthropoda</taxon>
        <taxon>Hexapoda</taxon>
        <taxon>Insecta</taxon>
        <taxon>Pterygota</taxon>
        <taxon>Neoptera</taxon>
        <taxon>Polyneoptera</taxon>
        <taxon>Dictyoptera</taxon>
        <taxon>Blattodea</taxon>
        <taxon>Blattoidea</taxon>
        <taxon>Termitoidae</taxon>
        <taxon>Termopsidae</taxon>
        <taxon>Zootermopsis</taxon>
    </lineage>
</organism>
<dbReference type="AlphaFoldDB" id="A0A067QU46"/>
<accession>A0A067QU46</accession>
<name>A0A067QU46_ZOONE</name>
<keyword evidence="2" id="KW-1185">Reference proteome</keyword>
<sequence length="101" mass="11903">MGGGHSPTDTAYTSTIQKNKRILFYLFFLWFLPRRKEDRVRVLQNRVLTKIFGPKREEVTAGQRKLHMKSFIICILRQTNSTWTARVVHVEKMTDGHRTLV</sequence>
<gene>
    <name evidence="1" type="ORF">L798_12621</name>
</gene>
<evidence type="ECO:0000313" key="1">
    <source>
        <dbReference type="EMBL" id="KDR13549.1"/>
    </source>
</evidence>
<dbReference type="Proteomes" id="UP000027135">
    <property type="component" value="Unassembled WGS sequence"/>
</dbReference>
<proteinExistence type="predicted"/>
<protein>
    <submittedName>
        <fullName evidence="1">Uncharacterized protein</fullName>
    </submittedName>
</protein>
<reference evidence="1 2" key="1">
    <citation type="journal article" date="2014" name="Nat. Commun.">
        <title>Molecular traces of alternative social organization in a termite genome.</title>
        <authorList>
            <person name="Terrapon N."/>
            <person name="Li C."/>
            <person name="Robertson H.M."/>
            <person name="Ji L."/>
            <person name="Meng X."/>
            <person name="Booth W."/>
            <person name="Chen Z."/>
            <person name="Childers C.P."/>
            <person name="Glastad K.M."/>
            <person name="Gokhale K."/>
            <person name="Gowin J."/>
            <person name="Gronenberg W."/>
            <person name="Hermansen R.A."/>
            <person name="Hu H."/>
            <person name="Hunt B.G."/>
            <person name="Huylmans A.K."/>
            <person name="Khalil S.M."/>
            <person name="Mitchell R.D."/>
            <person name="Munoz-Torres M.C."/>
            <person name="Mustard J.A."/>
            <person name="Pan H."/>
            <person name="Reese J.T."/>
            <person name="Scharf M.E."/>
            <person name="Sun F."/>
            <person name="Vogel H."/>
            <person name="Xiao J."/>
            <person name="Yang W."/>
            <person name="Yang Z."/>
            <person name="Yang Z."/>
            <person name="Zhou J."/>
            <person name="Zhu J."/>
            <person name="Brent C.S."/>
            <person name="Elsik C.G."/>
            <person name="Goodisman M.A."/>
            <person name="Liberles D.A."/>
            <person name="Roe R.M."/>
            <person name="Vargo E.L."/>
            <person name="Vilcinskas A."/>
            <person name="Wang J."/>
            <person name="Bornberg-Bauer E."/>
            <person name="Korb J."/>
            <person name="Zhang G."/>
            <person name="Liebig J."/>
        </authorList>
    </citation>
    <scope>NUCLEOTIDE SEQUENCE [LARGE SCALE GENOMIC DNA]</scope>
    <source>
        <tissue evidence="1">Whole organism</tissue>
    </source>
</reference>
<dbReference type="EMBL" id="KK852939">
    <property type="protein sequence ID" value="KDR13549.1"/>
    <property type="molecule type" value="Genomic_DNA"/>
</dbReference>